<accession>A0ABC9WLC9</accession>
<name>A0ABC9WLC9_GRUJA</name>
<keyword evidence="3" id="KW-1185">Reference proteome</keyword>
<evidence type="ECO:0000256" key="1">
    <source>
        <dbReference type="SAM" id="MobiDB-lite"/>
    </source>
</evidence>
<proteinExistence type="predicted"/>
<sequence length="308" mass="34517">MDSGIKCMLSKFADDTKLSGAVDSLQGKDAIQRHLDRLEEWAHVNFMKFKAAKCKDLHVGQGNPQYQYRLEDELIERSPAEKDLGILVDEKMDMSWQWALVAQKDNCTLASRSREVILPLYSAFMRPHLEYCVQLWGPQYKKDIGLLEAVCSSECSAPGHHLRVTTSDKARGSAAGPGAAAMSEEPTFGQASLKETREQCAVLDKLEGSRDILLEQHGEEILGSPEGYLWRSHLLLCPTNLCHLSTCCSCEMSPETWLSTRGYSLTQVSEVFVGSRCLVRAWISIRTCAWRTSPEQVVRFPPLSVFIT</sequence>
<feature type="compositionally biased region" description="Low complexity" evidence="1">
    <location>
        <begin position="172"/>
        <end position="181"/>
    </location>
</feature>
<gene>
    <name evidence="2" type="ORF">GRJ2_001072900</name>
</gene>
<organism evidence="2 3">
    <name type="scientific">Grus japonensis</name>
    <name type="common">Japanese crane</name>
    <name type="synonym">Red-crowned crane</name>
    <dbReference type="NCBI Taxonomy" id="30415"/>
    <lineage>
        <taxon>Eukaryota</taxon>
        <taxon>Metazoa</taxon>
        <taxon>Chordata</taxon>
        <taxon>Craniata</taxon>
        <taxon>Vertebrata</taxon>
        <taxon>Euteleostomi</taxon>
        <taxon>Archelosauria</taxon>
        <taxon>Archosauria</taxon>
        <taxon>Dinosauria</taxon>
        <taxon>Saurischia</taxon>
        <taxon>Theropoda</taxon>
        <taxon>Coelurosauria</taxon>
        <taxon>Aves</taxon>
        <taxon>Neognathae</taxon>
        <taxon>Neoaves</taxon>
        <taxon>Gruiformes</taxon>
        <taxon>Gruidae</taxon>
        <taxon>Grus</taxon>
    </lineage>
</organism>
<keyword evidence="2" id="KW-0649">Protein kinase inhibitor</keyword>
<dbReference type="Proteomes" id="UP001623348">
    <property type="component" value="Unassembled WGS sequence"/>
</dbReference>
<dbReference type="GO" id="GO:0004860">
    <property type="term" value="F:protein kinase inhibitor activity"/>
    <property type="evidence" value="ECO:0007669"/>
    <property type="project" value="UniProtKB-KW"/>
</dbReference>
<evidence type="ECO:0000313" key="2">
    <source>
        <dbReference type="EMBL" id="GAB0186076.1"/>
    </source>
</evidence>
<feature type="region of interest" description="Disordered" evidence="1">
    <location>
        <begin position="166"/>
        <end position="186"/>
    </location>
</feature>
<dbReference type="PANTHER" id="PTHR33332">
    <property type="entry name" value="REVERSE TRANSCRIPTASE DOMAIN-CONTAINING PROTEIN"/>
    <property type="match status" value="1"/>
</dbReference>
<protein>
    <submittedName>
        <fullName evidence="2">cAMP-dependent protein kinase inhibitor alpha</fullName>
    </submittedName>
</protein>
<comment type="caution">
    <text evidence="2">The sequence shown here is derived from an EMBL/GenBank/DDBJ whole genome shotgun (WGS) entry which is preliminary data.</text>
</comment>
<dbReference type="AlphaFoldDB" id="A0ABC9WLC9"/>
<reference evidence="2 3" key="1">
    <citation type="submission" date="2024-06" db="EMBL/GenBank/DDBJ databases">
        <title>The draft genome of Grus japonensis, version 3.</title>
        <authorList>
            <person name="Nabeshima K."/>
            <person name="Suzuki S."/>
            <person name="Onuma M."/>
        </authorList>
    </citation>
    <scope>NUCLEOTIDE SEQUENCE [LARGE SCALE GENOMIC DNA]</scope>
    <source>
        <strain evidence="2 3">451A</strain>
    </source>
</reference>
<evidence type="ECO:0000313" key="3">
    <source>
        <dbReference type="Proteomes" id="UP001623348"/>
    </source>
</evidence>
<dbReference type="EMBL" id="BAAFJT010000003">
    <property type="protein sequence ID" value="GAB0186076.1"/>
    <property type="molecule type" value="Genomic_DNA"/>
</dbReference>